<gene>
    <name evidence="3" type="ORF">TTHERM_00494390</name>
</gene>
<keyword evidence="1" id="KW-0175">Coiled coil</keyword>
<evidence type="ECO:0000313" key="4">
    <source>
        <dbReference type="Proteomes" id="UP000009168"/>
    </source>
</evidence>
<proteinExistence type="predicted"/>
<feature type="coiled-coil region" evidence="1">
    <location>
        <begin position="735"/>
        <end position="797"/>
    </location>
</feature>
<dbReference type="EMBL" id="GG662512">
    <property type="protein sequence ID" value="EAS02984.2"/>
    <property type="molecule type" value="Genomic_DNA"/>
</dbReference>
<dbReference type="KEGG" id="tet:TTHERM_00494390"/>
<feature type="region of interest" description="Disordered" evidence="2">
    <location>
        <begin position="848"/>
        <end position="887"/>
    </location>
</feature>
<reference evidence="4" key="1">
    <citation type="journal article" date="2006" name="PLoS Biol.">
        <title>Macronuclear genome sequence of the ciliate Tetrahymena thermophila, a model eukaryote.</title>
        <authorList>
            <person name="Eisen J.A."/>
            <person name="Coyne R.S."/>
            <person name="Wu M."/>
            <person name="Wu D."/>
            <person name="Thiagarajan M."/>
            <person name="Wortman J.R."/>
            <person name="Badger J.H."/>
            <person name="Ren Q."/>
            <person name="Amedeo P."/>
            <person name="Jones K.M."/>
            <person name="Tallon L.J."/>
            <person name="Delcher A.L."/>
            <person name="Salzberg S.L."/>
            <person name="Silva J.C."/>
            <person name="Haas B.J."/>
            <person name="Majoros W.H."/>
            <person name="Farzad M."/>
            <person name="Carlton J.M."/>
            <person name="Smith R.K. Jr."/>
            <person name="Garg J."/>
            <person name="Pearlman R.E."/>
            <person name="Karrer K.M."/>
            <person name="Sun L."/>
            <person name="Manning G."/>
            <person name="Elde N.C."/>
            <person name="Turkewitz A.P."/>
            <person name="Asai D.J."/>
            <person name="Wilkes D.E."/>
            <person name="Wang Y."/>
            <person name="Cai H."/>
            <person name="Collins K."/>
            <person name="Stewart B.A."/>
            <person name="Lee S.R."/>
            <person name="Wilamowska K."/>
            <person name="Weinberg Z."/>
            <person name="Ruzzo W.L."/>
            <person name="Wloga D."/>
            <person name="Gaertig J."/>
            <person name="Frankel J."/>
            <person name="Tsao C.-C."/>
            <person name="Gorovsky M.A."/>
            <person name="Keeling P.J."/>
            <person name="Waller R.F."/>
            <person name="Patron N.J."/>
            <person name="Cherry J.M."/>
            <person name="Stover N.A."/>
            <person name="Krieger C.J."/>
            <person name="del Toro C."/>
            <person name="Ryder H.F."/>
            <person name="Williamson S.C."/>
            <person name="Barbeau R.A."/>
            <person name="Hamilton E.P."/>
            <person name="Orias E."/>
        </authorList>
    </citation>
    <scope>NUCLEOTIDE SEQUENCE [LARGE SCALE GENOMIC DNA]</scope>
    <source>
        <strain evidence="4">SB210</strain>
    </source>
</reference>
<evidence type="ECO:0000313" key="3">
    <source>
        <dbReference type="EMBL" id="EAS02984.2"/>
    </source>
</evidence>
<feature type="compositionally biased region" description="Low complexity" evidence="2">
    <location>
        <begin position="862"/>
        <end position="876"/>
    </location>
</feature>
<dbReference type="InParanoid" id="I7MHH7"/>
<keyword evidence="4" id="KW-1185">Reference proteome</keyword>
<dbReference type="Proteomes" id="UP000009168">
    <property type="component" value="Unassembled WGS sequence"/>
</dbReference>
<accession>I7MHH7</accession>
<evidence type="ECO:0000256" key="1">
    <source>
        <dbReference type="SAM" id="Coils"/>
    </source>
</evidence>
<organism evidence="3 4">
    <name type="scientific">Tetrahymena thermophila (strain SB210)</name>
    <dbReference type="NCBI Taxonomy" id="312017"/>
    <lineage>
        <taxon>Eukaryota</taxon>
        <taxon>Sar</taxon>
        <taxon>Alveolata</taxon>
        <taxon>Ciliophora</taxon>
        <taxon>Intramacronucleata</taxon>
        <taxon>Oligohymenophorea</taxon>
        <taxon>Hymenostomatida</taxon>
        <taxon>Tetrahymenina</taxon>
        <taxon>Tetrahymenidae</taxon>
        <taxon>Tetrahymena</taxon>
    </lineage>
</organism>
<protein>
    <submittedName>
        <fullName evidence="3">Uncharacterized protein</fullName>
    </submittedName>
</protein>
<name>I7MHH7_TETTS</name>
<evidence type="ECO:0000256" key="2">
    <source>
        <dbReference type="SAM" id="MobiDB-lite"/>
    </source>
</evidence>
<feature type="region of interest" description="Disordered" evidence="2">
    <location>
        <begin position="961"/>
        <end position="992"/>
    </location>
</feature>
<feature type="compositionally biased region" description="Polar residues" evidence="2">
    <location>
        <begin position="975"/>
        <end position="992"/>
    </location>
</feature>
<dbReference type="RefSeq" id="XP_001023229.2">
    <property type="nucleotide sequence ID" value="XM_001023229.2"/>
</dbReference>
<dbReference type="GeneID" id="7843413"/>
<sequence length="2397" mass="283537">MCNKFNSWREKCLATIKNPQAENNKINSLIQKRISQLIYQKIYDEKSSQIQVNSNQKSIINITNRNSIFKSEENRQNIRFFTQENQYQNIQRLNNPAATPHKSRKNSIADVLQQIKMNKKDQNESQNKQRKVIQAEPNNEKPINIIDDQFNFVESIIIQDFDIEQQDTKISDQSQIDMKAKKEAILQTKNQELKEQTLKLLKGQIVSEKESISLQNDSEFEESIDKNSKVEWQECKLPSQIPKQNQFAFFKPKNKNPLYNWFQSIQNFNKINLQQQQEQEQKQDCIFEKSKRLILNRIQDLSNEKRMLPQSNIKIDQNKLQNKLSNIKSNNISMHKNNMNSSNIKIDVQGNNVCVRKKQASLDFQNRIKTKTQHDISPYQSFHQKNVQKRYDLFKNQESKPKNPVLEVGVAISQIKASLIEMEYINSTSESNDIYQTNITDQVDTIIEDENISKNSVLSSSHNQYQSSSSLFKRSQSQINLNQNYISQNQNINQTSEQEKKEQSQLKFYNTSQILLNISSINTPMNNSLIDNSSQHFNQSMSNYPTILNRKLVRNKSFQLNNQQKKIDFKVVSPKTSVFQRSKNQQNFTDTLNDQQIIQKLNTVGSTPKKSLIQSEQSSSLYTSQRSKALSVAALQDQTNIVCHYLTNSYQSKQIQKIPLSDKPNLMNIYLKNNLSQPGSHIRPKSQSQNINIPLFDSTYGQEITMRDRTKTQNLVKYLHQQQDLKKEQDIQKIIQEKRQKLLNIKNRIKNALITQKIKKLKNIIEIETLTHEEKTFKLFQEQLEKLKEQKQNLELNFGNIPNIKKIKLEGDSYKNEKDLSCSHPKIKLFLRKQGLTNQLFYCKDQETVEQSPTQEEEINFSDSSSMSNSDESSSSQDDDDDDDTNPVQNLQVIQKDTQKRRFGLMKQNNDSKMLKLFYSISLVSLFIKKLLRQYRNNIQVVQQKRQSLKDNIMMYFEDEDNQQKQQNKLEKSQRQQSKIDNQIQSKQNLSNHSIKARRESLISNQQIKQDLNQQQKLKTNVFQILTNLKKFINKLFYKISGYNYPSHNFKLIKIYPPFKFYYRQNSWIVKFQQKPREGIEIKSQKWRFFIPTNFYESREYLGQSGGEKTSTIWSYALRIFILYLNQLNLKLSFSVVQRQYDLTQQHPTNNNLVNKSFLFCVNEKIAESVTETDQYYIGLFKFTFEIFINYFCYQTAKPTGKSIDFSQQDSFNSYLSRFGFKQLARNSFQLRRQASITYLKSAQNSTRKKPSVVLVNHEKFLRLEQERIFIKQQYHQSFLKKIESMRKNLHHVSCFIAKQHKNFYQINCQISIGTQVHQIESFDKLNINDITFLISAKNMKRLQSINTINLPIQTFTEEGVHPRYILQEVKKWIINGYFSKRFLRLIMQIIEKRSFIQRNTQLKEKLLLNSLMWETIYMVNSIEQIFNVQISYKQIYEIEDTLLCQEKNQLTKISQYKEDINEDKDICITQMSKTTNEQQQFYSLAQLIKQKIANKDEKKAQLLQILGKKSNKNSPSETQIEEEQASIITKYNNSVKMSIKPDSPLVDIVKQVLDSSQSIINTKRSVVCSPTQKFSILEDRKNSSFSSSLNSSFDMNNISFCPSEQNTPRSKFSPQIRNSKQISYQLNLQRALSIDFSSYLNEKQQRPSQFISKLKKNSINQDQQKIQNTDRYSNFKEIKKQSNFSQASRQQTILKDDFKKLFYFYQLRSIDQLFCLSLLPDNKVVFQQLEARKNTPVHLEIDIGSHINFLKLLSQLFNTENKILKKYFLEFATQKMKKKYKNLQPKQFFQKHIKNNNLLQINMTKECALQLDLIHTIKMSILVSSKLLFSKFIHINNCFAMNVKGFGRSIIDLHIFMPIEEKNILCKIIFGYQDLMLINQEVLHYLMQDFSIKYQKIMVQTILQKLEVISTPLGQQVIIRYLHHQSIKKRAALFGQDSKQFFRNSSNTYKNEQNQNIDIKLEKLTFFKNFFERYAFQRDFSRIQPFDNYIHFFNRVENNTSSIVFPSKFQKLQIVKEREQPKQNYCLSKSHKKFQKVVKNYIQKLKKTSKSRKSSISNKLDYDQQLEYLKQITEQQDNLFQDFKFNATYTNINRFIEFYLWTSAFSQNFFAIQREQCTLWFYTLNLKEVFFSNLLRLNNQKVFNLDIEINFKDFLQKSEAQKNKNLIQKNVNLVSRKKDFIMTKNSDVINYRDTAQLNFFISLRSINMQIDQILELNFREILNIFIGEGYFYDQSSYQNAQLNYSDIRMISYFIFQKFQTGNFVDLIDDENSNTSGMFSQARNSLATDMRKTIKNNMALESIFIHPIIKIKQWIDMKKRLYLSALYYTRDKSFKFIISKLGTRDSITIYKEIKNIEKEIGYINIILSEKSIQKDILKRLIKLYTPQLVDQFNECYN</sequence>